<accession>A0ABT3MQ04</accession>
<dbReference type="Proteomes" id="UP001209854">
    <property type="component" value="Unassembled WGS sequence"/>
</dbReference>
<dbReference type="Pfam" id="PF13561">
    <property type="entry name" value="adh_short_C2"/>
    <property type="match status" value="1"/>
</dbReference>
<proteinExistence type="inferred from homology"/>
<dbReference type="RefSeq" id="WP_262566498.1">
    <property type="nucleotide sequence ID" value="NZ_JAPFCC010000001.1"/>
</dbReference>
<dbReference type="PANTHER" id="PTHR43477">
    <property type="entry name" value="DIHYDROANTICAPSIN 7-DEHYDROGENASE"/>
    <property type="match status" value="1"/>
</dbReference>
<evidence type="ECO:0000313" key="3">
    <source>
        <dbReference type="EMBL" id="MCW7551442.1"/>
    </source>
</evidence>
<dbReference type="PANTHER" id="PTHR43477:SF1">
    <property type="entry name" value="DIHYDROANTICAPSIN 7-DEHYDROGENASE"/>
    <property type="match status" value="1"/>
</dbReference>
<keyword evidence="4" id="KW-1185">Reference proteome</keyword>
<comment type="similarity">
    <text evidence="1">Belongs to the short-chain dehydrogenases/reductases (SDR) family.</text>
</comment>
<dbReference type="Gene3D" id="3.40.50.720">
    <property type="entry name" value="NAD(P)-binding Rossmann-like Domain"/>
    <property type="match status" value="1"/>
</dbReference>
<dbReference type="InterPro" id="IPR051122">
    <property type="entry name" value="SDR_DHRS6-like"/>
</dbReference>
<reference evidence="3 4" key="1">
    <citation type="submission" date="2022-10" db="EMBL/GenBank/DDBJ databases">
        <title>High-quality genome sequences of two octocoral-associated bacteria, Endozoicomonas euniceicola EF212 and Endozoicomonas gorgoniicola PS125.</title>
        <authorList>
            <person name="Chiou Y.-J."/>
            <person name="Chen Y.-H."/>
        </authorList>
    </citation>
    <scope>NUCLEOTIDE SEQUENCE [LARGE SCALE GENOMIC DNA]</scope>
    <source>
        <strain evidence="3 4">PS125</strain>
    </source>
</reference>
<gene>
    <name evidence="3" type="ORF">NX722_02045</name>
</gene>
<organism evidence="3 4">
    <name type="scientific">Endozoicomonas gorgoniicola</name>
    <dbReference type="NCBI Taxonomy" id="1234144"/>
    <lineage>
        <taxon>Bacteria</taxon>
        <taxon>Pseudomonadati</taxon>
        <taxon>Pseudomonadota</taxon>
        <taxon>Gammaproteobacteria</taxon>
        <taxon>Oceanospirillales</taxon>
        <taxon>Endozoicomonadaceae</taxon>
        <taxon>Endozoicomonas</taxon>
    </lineage>
</organism>
<evidence type="ECO:0000256" key="1">
    <source>
        <dbReference type="ARBA" id="ARBA00006484"/>
    </source>
</evidence>
<name>A0ABT3MQ04_9GAMM</name>
<dbReference type="CDD" id="cd11731">
    <property type="entry name" value="Lin1944_like_SDR_c"/>
    <property type="match status" value="1"/>
</dbReference>
<sequence>MKIVVIGATGTIGSRIVKALEGKHEVIKVGKSSGEYQMDISNTHSILNVFEEINAFDHLICATGNVAFNSFTDMSAEEWQLSLSNKLMGQVNLTREALKYLSPRGSVTLTSGILSDHTIATGTGASTVNGAVEHFVKAVSTELPNGIRINVVSPSLLQESVDVYGDFFPGYQPVSGDLVAKAYVRSALGVATGQVFKVH</sequence>
<dbReference type="SUPFAM" id="SSF51735">
    <property type="entry name" value="NAD(P)-binding Rossmann-fold domains"/>
    <property type="match status" value="1"/>
</dbReference>
<evidence type="ECO:0000313" key="4">
    <source>
        <dbReference type="Proteomes" id="UP001209854"/>
    </source>
</evidence>
<dbReference type="EMBL" id="JAPFCC010000001">
    <property type="protein sequence ID" value="MCW7551442.1"/>
    <property type="molecule type" value="Genomic_DNA"/>
</dbReference>
<dbReference type="InterPro" id="IPR002347">
    <property type="entry name" value="SDR_fam"/>
</dbReference>
<keyword evidence="2" id="KW-0560">Oxidoreductase</keyword>
<comment type="caution">
    <text evidence="3">The sequence shown here is derived from an EMBL/GenBank/DDBJ whole genome shotgun (WGS) entry which is preliminary data.</text>
</comment>
<dbReference type="NCBIfam" id="NF005754">
    <property type="entry name" value="PRK07578.1"/>
    <property type="match status" value="1"/>
</dbReference>
<evidence type="ECO:0000256" key="2">
    <source>
        <dbReference type="ARBA" id="ARBA00023002"/>
    </source>
</evidence>
<dbReference type="InterPro" id="IPR036291">
    <property type="entry name" value="NAD(P)-bd_dom_sf"/>
</dbReference>
<protein>
    <submittedName>
        <fullName evidence="3">Short chain dehydrogenase</fullName>
    </submittedName>
</protein>